<dbReference type="CDD" id="cd06261">
    <property type="entry name" value="TM_PBP2"/>
    <property type="match status" value="1"/>
</dbReference>
<sequence length="334" mass="36932">MDSLRNSLRRLNPLSTATADAETGTGVGVEADADERGGLVDRLRRSDFVESMPFWLPPTALVLLFVYGAIAWNVVISFTGWSGLGQPDYTNFTLEMYRQMPADQDFIASLRNTVALLIAFTSASLVVGLGLALLVDRKIRFESTFRTIYLLPMALSFVVTAIFWSWMYADPDGLINTALHGIGLEALAYDWLGDPRFRLAAVIVALIWQFSGYCMIVYLAGLRSIPDDHYEAARIDGASTLKLYWRVIIPQLRSSTVGATVVLMVFALKAFDFIYVMFGTNPGRSVDILAVTMYREAFSASEWAYGAAIAVVLFALALTIIGPYAYTQYKRGAL</sequence>
<feature type="transmembrane region" description="Helical" evidence="7">
    <location>
        <begin position="199"/>
        <end position="220"/>
    </location>
</feature>
<feature type="transmembrane region" description="Helical" evidence="7">
    <location>
        <begin position="147"/>
        <end position="167"/>
    </location>
</feature>
<dbReference type="Pfam" id="PF00528">
    <property type="entry name" value="BPD_transp_1"/>
    <property type="match status" value="1"/>
</dbReference>
<comment type="caution">
    <text evidence="9">The sequence shown here is derived from an EMBL/GenBank/DDBJ whole genome shotgun (WGS) entry which is preliminary data.</text>
</comment>
<dbReference type="InterPro" id="IPR035906">
    <property type="entry name" value="MetI-like_sf"/>
</dbReference>
<dbReference type="InterPro" id="IPR000515">
    <property type="entry name" value="MetI-like"/>
</dbReference>
<organism evidence="9 10">
    <name type="scientific">Natrialba chahannaoensis JCM 10990</name>
    <dbReference type="NCBI Taxonomy" id="1227492"/>
    <lineage>
        <taxon>Archaea</taxon>
        <taxon>Methanobacteriati</taxon>
        <taxon>Methanobacteriota</taxon>
        <taxon>Stenosarchaea group</taxon>
        <taxon>Halobacteria</taxon>
        <taxon>Halobacteriales</taxon>
        <taxon>Natrialbaceae</taxon>
        <taxon>Natrialba</taxon>
    </lineage>
</organism>
<comment type="similarity">
    <text evidence="7">Belongs to the binding-protein-dependent transport system permease family.</text>
</comment>
<dbReference type="STRING" id="1227492.C482_09897"/>
<keyword evidence="10" id="KW-1185">Reference proteome</keyword>
<gene>
    <name evidence="9" type="ORF">C482_09897</name>
</gene>
<comment type="subcellular location">
    <subcellularLocation>
        <location evidence="1 7">Cell membrane</location>
        <topology evidence="1 7">Multi-pass membrane protein</topology>
    </subcellularLocation>
</comment>
<dbReference type="GO" id="GO:0005886">
    <property type="term" value="C:plasma membrane"/>
    <property type="evidence" value="ECO:0007669"/>
    <property type="project" value="UniProtKB-SubCell"/>
</dbReference>
<reference evidence="9 10" key="1">
    <citation type="journal article" date="2014" name="PLoS Genet.">
        <title>Phylogenetically driven sequencing of extremely halophilic archaea reveals strategies for static and dynamic osmo-response.</title>
        <authorList>
            <person name="Becker E.A."/>
            <person name="Seitzer P.M."/>
            <person name="Tritt A."/>
            <person name="Larsen D."/>
            <person name="Krusor M."/>
            <person name="Yao A.I."/>
            <person name="Wu D."/>
            <person name="Madern D."/>
            <person name="Eisen J.A."/>
            <person name="Darling A.E."/>
            <person name="Facciotti M.T."/>
        </authorList>
    </citation>
    <scope>NUCLEOTIDE SEQUENCE [LARGE SCALE GENOMIC DNA]</scope>
    <source>
        <strain evidence="9 10">JCM 10990</strain>
    </source>
</reference>
<feature type="transmembrane region" description="Helical" evidence="7">
    <location>
        <begin position="256"/>
        <end position="278"/>
    </location>
</feature>
<dbReference type="EMBL" id="AOIN01000056">
    <property type="protein sequence ID" value="ELY99789.1"/>
    <property type="molecule type" value="Genomic_DNA"/>
</dbReference>
<dbReference type="InterPro" id="IPR051393">
    <property type="entry name" value="ABC_transporter_permease"/>
</dbReference>
<dbReference type="Proteomes" id="UP000011693">
    <property type="component" value="Unassembled WGS sequence"/>
</dbReference>
<keyword evidence="5 7" id="KW-1133">Transmembrane helix</keyword>
<evidence type="ECO:0000256" key="2">
    <source>
        <dbReference type="ARBA" id="ARBA00022448"/>
    </source>
</evidence>
<proteinExistence type="inferred from homology"/>
<evidence type="ECO:0000313" key="9">
    <source>
        <dbReference type="EMBL" id="ELY99789.1"/>
    </source>
</evidence>
<keyword evidence="6 7" id="KW-0472">Membrane</keyword>
<evidence type="ECO:0000259" key="8">
    <source>
        <dbReference type="PROSITE" id="PS50928"/>
    </source>
</evidence>
<feature type="domain" description="ABC transmembrane type-1" evidence="8">
    <location>
        <begin position="110"/>
        <end position="322"/>
    </location>
</feature>
<evidence type="ECO:0000256" key="6">
    <source>
        <dbReference type="ARBA" id="ARBA00023136"/>
    </source>
</evidence>
<feature type="transmembrane region" description="Helical" evidence="7">
    <location>
        <begin position="54"/>
        <end position="75"/>
    </location>
</feature>
<dbReference type="PANTHER" id="PTHR30193:SF42">
    <property type="entry name" value="ABC TRANSPORTER PERMEASE PROTEIN"/>
    <property type="match status" value="1"/>
</dbReference>
<evidence type="ECO:0000256" key="1">
    <source>
        <dbReference type="ARBA" id="ARBA00004651"/>
    </source>
</evidence>
<dbReference type="PANTHER" id="PTHR30193">
    <property type="entry name" value="ABC TRANSPORTER PERMEASE PROTEIN"/>
    <property type="match status" value="1"/>
</dbReference>
<evidence type="ECO:0000256" key="4">
    <source>
        <dbReference type="ARBA" id="ARBA00022692"/>
    </source>
</evidence>
<evidence type="ECO:0000313" key="10">
    <source>
        <dbReference type="Proteomes" id="UP000011693"/>
    </source>
</evidence>
<keyword evidence="2 7" id="KW-0813">Transport</keyword>
<dbReference type="AlphaFoldDB" id="M0AML0"/>
<evidence type="ECO:0000256" key="5">
    <source>
        <dbReference type="ARBA" id="ARBA00022989"/>
    </source>
</evidence>
<feature type="transmembrane region" description="Helical" evidence="7">
    <location>
        <begin position="303"/>
        <end position="326"/>
    </location>
</feature>
<name>M0AML0_9EURY</name>
<keyword evidence="3" id="KW-1003">Cell membrane</keyword>
<dbReference type="SUPFAM" id="SSF161098">
    <property type="entry name" value="MetI-like"/>
    <property type="match status" value="1"/>
</dbReference>
<dbReference type="Gene3D" id="1.10.3720.10">
    <property type="entry name" value="MetI-like"/>
    <property type="match status" value="1"/>
</dbReference>
<dbReference type="RefSeq" id="WP_006167402.1">
    <property type="nucleotide sequence ID" value="NZ_AOIN01000056.1"/>
</dbReference>
<dbReference type="GO" id="GO:0055085">
    <property type="term" value="P:transmembrane transport"/>
    <property type="evidence" value="ECO:0007669"/>
    <property type="project" value="InterPro"/>
</dbReference>
<keyword evidence="4 7" id="KW-0812">Transmembrane</keyword>
<dbReference type="OrthoDB" id="45815at2157"/>
<feature type="transmembrane region" description="Helical" evidence="7">
    <location>
        <begin position="114"/>
        <end position="135"/>
    </location>
</feature>
<evidence type="ECO:0000256" key="7">
    <source>
        <dbReference type="RuleBase" id="RU363032"/>
    </source>
</evidence>
<dbReference type="PATRIC" id="fig|1227492.4.peg.1945"/>
<protein>
    <submittedName>
        <fullName evidence="9">Sugar ABC transporter permease</fullName>
    </submittedName>
</protein>
<accession>M0AML0</accession>
<dbReference type="PROSITE" id="PS50928">
    <property type="entry name" value="ABC_TM1"/>
    <property type="match status" value="1"/>
</dbReference>
<evidence type="ECO:0000256" key="3">
    <source>
        <dbReference type="ARBA" id="ARBA00022475"/>
    </source>
</evidence>